<protein>
    <recommendedName>
        <fullName evidence="4 7">Signal peptidase I</fullName>
        <ecNumber evidence="4 7">3.4.21.89</ecNumber>
    </recommendedName>
</protein>
<accession>C7N5F1</accession>
<dbReference type="InterPro" id="IPR019758">
    <property type="entry name" value="Pept_S26A_signal_pept_1_CS"/>
</dbReference>
<evidence type="ECO:0000256" key="7">
    <source>
        <dbReference type="RuleBase" id="RU362042"/>
    </source>
</evidence>
<dbReference type="STRING" id="471855.Shel_11010"/>
<dbReference type="SUPFAM" id="SSF51306">
    <property type="entry name" value="LexA/Signal peptidase"/>
    <property type="match status" value="1"/>
</dbReference>
<feature type="active site" evidence="6">
    <location>
        <position position="49"/>
    </location>
</feature>
<reference evidence="9 10" key="1">
    <citation type="journal article" date="2009" name="Stand. Genomic Sci.">
        <title>Complete genome sequence of Slackia heliotrinireducens type strain (RHS 1).</title>
        <authorList>
            <person name="Pukall R."/>
            <person name="Lapidus A."/>
            <person name="Nolan M."/>
            <person name="Copeland A."/>
            <person name="Glavina Del Rio T."/>
            <person name="Lucas S."/>
            <person name="Chen F."/>
            <person name="Tice H."/>
            <person name="Cheng J.F."/>
            <person name="Chertkov O."/>
            <person name="Bruce D."/>
            <person name="Goodwin L."/>
            <person name="Kuske C."/>
            <person name="Brettin T."/>
            <person name="Detter J.C."/>
            <person name="Han C."/>
            <person name="Pitluck S."/>
            <person name="Pati A."/>
            <person name="Mavrommatis K."/>
            <person name="Ivanova N."/>
            <person name="Ovchinnikova G."/>
            <person name="Chen A."/>
            <person name="Palaniappan K."/>
            <person name="Schneider S."/>
            <person name="Rohde M."/>
            <person name="Chain P."/>
            <person name="D'haeseleer P."/>
            <person name="Goker M."/>
            <person name="Bristow J."/>
            <person name="Eisen J.A."/>
            <person name="Markowitz V."/>
            <person name="Kyrpides N.C."/>
            <person name="Klenk H.P."/>
            <person name="Hugenholtz P."/>
        </authorList>
    </citation>
    <scope>NUCLEOTIDE SEQUENCE [LARGE SCALE GENOMIC DNA]</scope>
    <source>
        <strain evidence="10">ATCC 29202 / DSM 20476 / NCTC 11029 / RHS 1</strain>
    </source>
</reference>
<dbReference type="PROSITE" id="PS00761">
    <property type="entry name" value="SPASE_I_3"/>
    <property type="match status" value="1"/>
</dbReference>
<dbReference type="InterPro" id="IPR036286">
    <property type="entry name" value="LexA/Signal_pep-like_sf"/>
</dbReference>
<dbReference type="EMBL" id="CP001684">
    <property type="protein sequence ID" value="ACV22136.1"/>
    <property type="molecule type" value="Genomic_DNA"/>
</dbReference>
<dbReference type="EC" id="3.4.21.89" evidence="4 7"/>
<keyword evidence="10" id="KW-1185">Reference proteome</keyword>
<dbReference type="InterPro" id="IPR019533">
    <property type="entry name" value="Peptidase_S26"/>
</dbReference>
<proteinExistence type="inferred from homology"/>
<dbReference type="Pfam" id="PF10502">
    <property type="entry name" value="Peptidase_S26"/>
    <property type="match status" value="1"/>
</dbReference>
<dbReference type="Gene3D" id="2.10.109.10">
    <property type="entry name" value="Umud Fragment, subunit A"/>
    <property type="match status" value="2"/>
</dbReference>
<organism evidence="9 10">
    <name type="scientific">Slackia heliotrinireducens (strain ATCC 29202 / DSM 20476 / NCTC 11029 / RHS 1)</name>
    <name type="common">Peptococcus heliotrinreducens</name>
    <dbReference type="NCBI Taxonomy" id="471855"/>
    <lineage>
        <taxon>Bacteria</taxon>
        <taxon>Bacillati</taxon>
        <taxon>Actinomycetota</taxon>
        <taxon>Coriobacteriia</taxon>
        <taxon>Eggerthellales</taxon>
        <taxon>Eggerthellaceae</taxon>
        <taxon>Slackia</taxon>
    </lineage>
</organism>
<evidence type="ECO:0000256" key="6">
    <source>
        <dbReference type="PIRSR" id="PIRSR600223-1"/>
    </source>
</evidence>
<sequence>MAYGDHVERRSGGIVRSLISWVMFFVTMFVMVWVIQNFIVRAYVIPSGSMESTIEINDHVWSEKVSYYFRDIEYGDIVTFDDPEVAGRTLIKRVIATEGQTVDLIDGYVYVDGVQLDEPYTKGQLSEPLDTAANVTVSYPYTVPEGCIWVMGDNRTHSADSRYFGPVSVSSVSGRAAIIYWPIENIGVF</sequence>
<feature type="transmembrane region" description="Helical" evidence="7">
    <location>
        <begin position="18"/>
        <end position="40"/>
    </location>
</feature>
<dbReference type="AlphaFoldDB" id="C7N5F1"/>
<dbReference type="MEROPS" id="S26.024"/>
<evidence type="ECO:0000256" key="3">
    <source>
        <dbReference type="ARBA" id="ARBA00009370"/>
    </source>
</evidence>
<dbReference type="eggNOG" id="COG0681">
    <property type="taxonomic scope" value="Bacteria"/>
</dbReference>
<dbReference type="GO" id="GO:0004252">
    <property type="term" value="F:serine-type endopeptidase activity"/>
    <property type="evidence" value="ECO:0007669"/>
    <property type="project" value="InterPro"/>
</dbReference>
<name>C7N5F1_SLAHD</name>
<comment type="catalytic activity">
    <reaction evidence="1 7">
        <text>Cleavage of hydrophobic, N-terminal signal or leader sequences from secreted and periplasmic proteins.</text>
        <dbReference type="EC" id="3.4.21.89"/>
    </reaction>
</comment>
<dbReference type="KEGG" id="shi:Shel_11010"/>
<evidence type="ECO:0000256" key="1">
    <source>
        <dbReference type="ARBA" id="ARBA00000677"/>
    </source>
</evidence>
<evidence type="ECO:0000313" key="10">
    <source>
        <dbReference type="Proteomes" id="UP000002026"/>
    </source>
</evidence>
<comment type="similarity">
    <text evidence="3 7">Belongs to the peptidase S26 family.</text>
</comment>
<keyword evidence="7" id="KW-1133">Transmembrane helix</keyword>
<evidence type="ECO:0000256" key="5">
    <source>
        <dbReference type="ARBA" id="ARBA00022801"/>
    </source>
</evidence>
<evidence type="ECO:0000256" key="4">
    <source>
        <dbReference type="ARBA" id="ARBA00013208"/>
    </source>
</evidence>
<keyword evidence="7" id="KW-0472">Membrane</keyword>
<dbReference type="CDD" id="cd06530">
    <property type="entry name" value="S26_SPase_I"/>
    <property type="match status" value="1"/>
</dbReference>
<keyword evidence="5 7" id="KW-0378">Hydrolase</keyword>
<feature type="active site" evidence="6">
    <location>
        <position position="92"/>
    </location>
</feature>
<evidence type="ECO:0000313" key="9">
    <source>
        <dbReference type="EMBL" id="ACV22136.1"/>
    </source>
</evidence>
<gene>
    <name evidence="9" type="ordered locus">Shel_11010</name>
</gene>
<dbReference type="GO" id="GO:0009003">
    <property type="term" value="F:signal peptidase activity"/>
    <property type="evidence" value="ECO:0007669"/>
    <property type="project" value="UniProtKB-EC"/>
</dbReference>
<comment type="subcellular location">
    <subcellularLocation>
        <location evidence="2">Cell membrane</location>
        <topology evidence="2">Single-pass type II membrane protein</topology>
    </subcellularLocation>
    <subcellularLocation>
        <location evidence="7">Membrane</location>
        <topology evidence="7">Single-pass type II membrane protein</topology>
    </subcellularLocation>
</comment>
<evidence type="ECO:0000256" key="2">
    <source>
        <dbReference type="ARBA" id="ARBA00004401"/>
    </source>
</evidence>
<dbReference type="InterPro" id="IPR000223">
    <property type="entry name" value="Pept_S26A_signal_pept_1"/>
</dbReference>
<evidence type="ECO:0000259" key="8">
    <source>
        <dbReference type="Pfam" id="PF10502"/>
    </source>
</evidence>
<dbReference type="GO" id="GO:0006465">
    <property type="term" value="P:signal peptide processing"/>
    <property type="evidence" value="ECO:0007669"/>
    <property type="project" value="InterPro"/>
</dbReference>
<keyword evidence="7" id="KW-0645">Protease</keyword>
<dbReference type="Proteomes" id="UP000002026">
    <property type="component" value="Chromosome"/>
</dbReference>
<dbReference type="GO" id="GO:0005886">
    <property type="term" value="C:plasma membrane"/>
    <property type="evidence" value="ECO:0007669"/>
    <property type="project" value="UniProtKB-SubCell"/>
</dbReference>
<feature type="domain" description="Peptidase S26" evidence="8">
    <location>
        <begin position="19"/>
        <end position="181"/>
    </location>
</feature>
<dbReference type="PRINTS" id="PR00727">
    <property type="entry name" value="LEADERPTASE"/>
</dbReference>
<dbReference type="PANTHER" id="PTHR43390">
    <property type="entry name" value="SIGNAL PEPTIDASE I"/>
    <property type="match status" value="1"/>
</dbReference>
<dbReference type="NCBIfam" id="TIGR02227">
    <property type="entry name" value="sigpep_I_bact"/>
    <property type="match status" value="1"/>
</dbReference>
<dbReference type="PANTHER" id="PTHR43390:SF1">
    <property type="entry name" value="CHLOROPLAST PROCESSING PEPTIDASE"/>
    <property type="match status" value="1"/>
</dbReference>
<dbReference type="HOGENOM" id="CLU_028723_5_1_11"/>
<keyword evidence="7" id="KW-0812">Transmembrane</keyword>
<dbReference type="RefSeq" id="WP_012798239.1">
    <property type="nucleotide sequence ID" value="NC_013165.1"/>
</dbReference>